<organism evidence="2 3">
    <name type="scientific">Halteria grandinella</name>
    <dbReference type="NCBI Taxonomy" id="5974"/>
    <lineage>
        <taxon>Eukaryota</taxon>
        <taxon>Sar</taxon>
        <taxon>Alveolata</taxon>
        <taxon>Ciliophora</taxon>
        <taxon>Intramacronucleata</taxon>
        <taxon>Spirotrichea</taxon>
        <taxon>Stichotrichia</taxon>
        <taxon>Sporadotrichida</taxon>
        <taxon>Halteriidae</taxon>
        <taxon>Halteria</taxon>
    </lineage>
</organism>
<dbReference type="EMBL" id="RRYP01006411">
    <property type="protein sequence ID" value="TNV81216.1"/>
    <property type="molecule type" value="Genomic_DNA"/>
</dbReference>
<proteinExistence type="predicted"/>
<sequence length="286" mass="32943">MHDQETQAAHPPQQLQLQQQQQHPNFQSLKNQYDLVKQNQYSLEQLIISQKTQIDLVNEQLRILSDKRDKLSQDLCMNSSIYQKLSETRAMLETSLGVQPQQNDTRFLTQILAQPNPIVNNSIQQTLMNNEVMIAQLMGTMFQQQPQQQVYQQVQMPIKTQNGTSGGQRNVKHSARLDGVENPRYQSAEQLFSYLLPIIHESPGIQAIYCRLNRHCKTAQFPNMDHQTVKKLMIDEYKNLDAVEKSKYEEIHKMVKQSYAMYAAQNTPAPKSSSDNYSFGSPTNTL</sequence>
<keyword evidence="3" id="KW-1185">Reference proteome</keyword>
<comment type="caution">
    <text evidence="2">The sequence shown here is derived from an EMBL/GenBank/DDBJ whole genome shotgun (WGS) entry which is preliminary data.</text>
</comment>
<dbReference type="Proteomes" id="UP000785679">
    <property type="component" value="Unassembled WGS sequence"/>
</dbReference>
<evidence type="ECO:0000313" key="2">
    <source>
        <dbReference type="EMBL" id="TNV81216.1"/>
    </source>
</evidence>
<gene>
    <name evidence="2" type="ORF">FGO68_gene3160</name>
</gene>
<dbReference type="InterPro" id="IPR036910">
    <property type="entry name" value="HMG_box_dom_sf"/>
</dbReference>
<dbReference type="AlphaFoldDB" id="A0A8J8T4G7"/>
<dbReference type="SUPFAM" id="SSF47095">
    <property type="entry name" value="HMG-box"/>
    <property type="match status" value="1"/>
</dbReference>
<evidence type="ECO:0000313" key="3">
    <source>
        <dbReference type="Proteomes" id="UP000785679"/>
    </source>
</evidence>
<accession>A0A8J8T4G7</accession>
<dbReference type="Gene3D" id="1.10.30.10">
    <property type="entry name" value="High mobility group box domain"/>
    <property type="match status" value="1"/>
</dbReference>
<feature type="compositionally biased region" description="Low complexity" evidence="1">
    <location>
        <begin position="7"/>
        <end position="23"/>
    </location>
</feature>
<feature type="region of interest" description="Disordered" evidence="1">
    <location>
        <begin position="266"/>
        <end position="286"/>
    </location>
</feature>
<reference evidence="2" key="1">
    <citation type="submission" date="2019-06" db="EMBL/GenBank/DDBJ databases">
        <authorList>
            <person name="Zheng W."/>
        </authorList>
    </citation>
    <scope>NUCLEOTIDE SEQUENCE</scope>
    <source>
        <strain evidence="2">QDHG01</strain>
    </source>
</reference>
<name>A0A8J8T4G7_HALGN</name>
<protein>
    <submittedName>
        <fullName evidence="2">Uncharacterized protein</fullName>
    </submittedName>
</protein>
<feature type="region of interest" description="Disordered" evidence="1">
    <location>
        <begin position="1"/>
        <end position="23"/>
    </location>
</feature>
<evidence type="ECO:0000256" key="1">
    <source>
        <dbReference type="SAM" id="MobiDB-lite"/>
    </source>
</evidence>